<dbReference type="AlphaFoldDB" id="A0AA86N118"/>
<dbReference type="InterPro" id="IPR011712">
    <property type="entry name" value="Sig_transdc_His_kin_sub3_dim/P"/>
</dbReference>
<dbReference type="PROSITE" id="PS50113">
    <property type="entry name" value="PAC"/>
    <property type="match status" value="2"/>
</dbReference>
<evidence type="ECO:0000256" key="12">
    <source>
        <dbReference type="ARBA" id="ARBA00023012"/>
    </source>
</evidence>
<dbReference type="InterPro" id="IPR001610">
    <property type="entry name" value="PAC"/>
</dbReference>
<accession>A0AA86N118</accession>
<keyword evidence="8" id="KW-0808">Transferase</keyword>
<comment type="subcellular location">
    <subcellularLocation>
        <location evidence="3">Cytoplasm</location>
    </subcellularLocation>
</comment>
<dbReference type="SMART" id="SM00065">
    <property type="entry name" value="GAF"/>
    <property type="match status" value="1"/>
</dbReference>
<evidence type="ECO:0000256" key="5">
    <source>
        <dbReference type="ARBA" id="ARBA00017322"/>
    </source>
</evidence>
<sequence length="840" mass="92490">MPFPQDQPDQENRPASLPDDQIRALVDTAPAILWMTDETGAGTFFNRRWEELTGQAEAAWLGHGWLDAVHAEDRDRAGRVLADAVEQCLFFTMDCRLRDVTGAFRWVMVVGRPRLSEEGVFLGHAGSMLDITERKEIERDLRTLSDQLINELGGLVRLHEIGTRFLQEGRLSSLLQEVLDASIFFTKADKGLIQLFNPAAGTLEVLVQRGFSPQTLSVFDWATNEQGACLALAKQAQRLVVEDLRTDPACAGSPAAAALLAAGVQAMQSIPLLSRTGQFLGLLSTCFHEPRRPSERTLCLVDLFARQAADLIQHHRTEGALRESEARLNAILQNTAAVIYLMTPDNRFLHINREFERLFGVTNEAVVGQSIADLFPPEVAAGFELNNRTVFREGRTMEFEERVPLRDGVHIYASVKTPLMDAQGAPWALVGVSTDMTDRKKTESQRWQWTQELERSVAERTRELVASRERLRGLAAQLTLAEQRERQRLATDLHDYLAQLLVVVRMKIQQAYASDGDHRAGVRDADRLLGEALNYTRSLVATLSPPVLHQFGLVMALQWLAEQKQLHGLEVTIEADQPVSSLTEDQAILLFQSVRELLFNVVKHARASRAAVSIGVNPAGELQIAVQDDGCGFDLTESSKERRPGSGFGHFSIRERMEAMGGRFDVQSAPGRGTRALLAMPCHGGNPAATNDAVPAVSGTGHAKSPVRRAGGLRVLLADDHALVRQGLRSILEGYPELQVVGEAMDGQEAVELAGRLSPDVVVMDINMPRLDGVEATKRLKREQPSITVVGLSVHQDALMEETMRAAGAAAYLTKDSAADQLYRLIRSATSSSGESTERP</sequence>
<dbReference type="Pfam" id="PF13185">
    <property type="entry name" value="GAF_2"/>
    <property type="match status" value="1"/>
</dbReference>
<keyword evidence="10 22" id="KW-0418">Kinase</keyword>
<evidence type="ECO:0000256" key="4">
    <source>
        <dbReference type="ARBA" id="ARBA00012438"/>
    </source>
</evidence>
<feature type="domain" description="Response regulatory" evidence="19">
    <location>
        <begin position="714"/>
        <end position="830"/>
    </location>
</feature>
<evidence type="ECO:0000259" key="21">
    <source>
        <dbReference type="PROSITE" id="PS50113"/>
    </source>
</evidence>
<dbReference type="InterPro" id="IPR050482">
    <property type="entry name" value="Sensor_HK_TwoCompSys"/>
</dbReference>
<keyword evidence="13" id="KW-0411">Iron-sulfur</keyword>
<evidence type="ECO:0000256" key="2">
    <source>
        <dbReference type="ARBA" id="ARBA00001966"/>
    </source>
</evidence>
<dbReference type="Gene3D" id="3.30.450.20">
    <property type="entry name" value="PAS domain"/>
    <property type="match status" value="2"/>
</dbReference>
<evidence type="ECO:0000256" key="13">
    <source>
        <dbReference type="ARBA" id="ARBA00023014"/>
    </source>
</evidence>
<dbReference type="RefSeq" id="WP_289269509.1">
    <property type="nucleotide sequence ID" value="NZ_OX365700.1"/>
</dbReference>
<dbReference type="InterPro" id="IPR013767">
    <property type="entry name" value="PAS_fold"/>
</dbReference>
<dbReference type="Pfam" id="PF02518">
    <property type="entry name" value="HATPase_c"/>
    <property type="match status" value="1"/>
</dbReference>
<dbReference type="GO" id="GO:0005737">
    <property type="term" value="C:cytoplasm"/>
    <property type="evidence" value="ECO:0007669"/>
    <property type="project" value="UniProtKB-SubCell"/>
</dbReference>
<keyword evidence="9" id="KW-0479">Metal-binding</keyword>
<dbReference type="CDD" id="cd16917">
    <property type="entry name" value="HATPase_UhpB-NarQ-NarX-like"/>
    <property type="match status" value="1"/>
</dbReference>
<dbReference type="SUPFAM" id="SSF55874">
    <property type="entry name" value="ATPase domain of HSP90 chaperone/DNA topoisomerase II/histidine kinase"/>
    <property type="match status" value="1"/>
</dbReference>
<dbReference type="GO" id="GO:0006355">
    <property type="term" value="P:regulation of DNA-templated transcription"/>
    <property type="evidence" value="ECO:0007669"/>
    <property type="project" value="InterPro"/>
</dbReference>
<dbReference type="Gene3D" id="3.40.50.2300">
    <property type="match status" value="1"/>
</dbReference>
<dbReference type="SMART" id="SM00086">
    <property type="entry name" value="PAC"/>
    <property type="match status" value="2"/>
</dbReference>
<dbReference type="CDD" id="cd00130">
    <property type="entry name" value="PAS"/>
    <property type="match status" value="2"/>
</dbReference>
<evidence type="ECO:0000313" key="22">
    <source>
        <dbReference type="EMBL" id="CAI4032798.1"/>
    </source>
</evidence>
<dbReference type="EC" id="2.7.13.3" evidence="4"/>
<keyword evidence="11" id="KW-0408">Iron</keyword>
<evidence type="ECO:0000256" key="9">
    <source>
        <dbReference type="ARBA" id="ARBA00022723"/>
    </source>
</evidence>
<dbReference type="SMART" id="SM00387">
    <property type="entry name" value="HATPase_c"/>
    <property type="match status" value="1"/>
</dbReference>
<dbReference type="NCBIfam" id="TIGR00229">
    <property type="entry name" value="sensory_box"/>
    <property type="match status" value="2"/>
</dbReference>
<dbReference type="InterPro" id="IPR000700">
    <property type="entry name" value="PAS-assoc_C"/>
</dbReference>
<feature type="domain" description="PAS" evidence="20">
    <location>
        <begin position="18"/>
        <end position="88"/>
    </location>
</feature>
<dbReference type="InterPro" id="IPR011006">
    <property type="entry name" value="CheY-like_superfamily"/>
</dbReference>
<proteinExistence type="predicted"/>
<dbReference type="PROSITE" id="PS50109">
    <property type="entry name" value="HIS_KIN"/>
    <property type="match status" value="1"/>
</dbReference>
<keyword evidence="16" id="KW-0597">Phosphoprotein</keyword>
<evidence type="ECO:0000259" key="19">
    <source>
        <dbReference type="PROSITE" id="PS50110"/>
    </source>
</evidence>
<dbReference type="GO" id="GO:0046872">
    <property type="term" value="F:metal ion binding"/>
    <property type="evidence" value="ECO:0007669"/>
    <property type="project" value="UniProtKB-KW"/>
</dbReference>
<dbReference type="InterPro" id="IPR036890">
    <property type="entry name" value="HATPase_C_sf"/>
</dbReference>
<dbReference type="SUPFAM" id="SSF52172">
    <property type="entry name" value="CheY-like"/>
    <property type="match status" value="1"/>
</dbReference>
<keyword evidence="6" id="KW-0004">4Fe-4S</keyword>
<dbReference type="SMART" id="SM00091">
    <property type="entry name" value="PAS"/>
    <property type="match status" value="2"/>
</dbReference>
<dbReference type="CDD" id="cd17535">
    <property type="entry name" value="REC_NarL-like"/>
    <property type="match status" value="1"/>
</dbReference>
<name>A0AA86N118_9BACT</name>
<dbReference type="Pfam" id="PF00072">
    <property type="entry name" value="Response_reg"/>
    <property type="match status" value="1"/>
</dbReference>
<keyword evidence="7" id="KW-0963">Cytoplasm</keyword>
<keyword evidence="12" id="KW-0902">Two-component regulatory system</keyword>
<dbReference type="InterPro" id="IPR013656">
    <property type="entry name" value="PAS_4"/>
</dbReference>
<evidence type="ECO:0000256" key="6">
    <source>
        <dbReference type="ARBA" id="ARBA00022485"/>
    </source>
</evidence>
<feature type="domain" description="PAS" evidence="20">
    <location>
        <begin position="324"/>
        <end position="378"/>
    </location>
</feature>
<dbReference type="Gene3D" id="3.30.565.10">
    <property type="entry name" value="Histidine kinase-like ATPase, C-terminal domain"/>
    <property type="match status" value="1"/>
</dbReference>
<dbReference type="InterPro" id="IPR035965">
    <property type="entry name" value="PAS-like_dom_sf"/>
</dbReference>
<dbReference type="InterPro" id="IPR001789">
    <property type="entry name" value="Sig_transdc_resp-reg_receiver"/>
</dbReference>
<keyword evidence="23" id="KW-1185">Reference proteome</keyword>
<reference evidence="22" key="1">
    <citation type="submission" date="2022-10" db="EMBL/GenBank/DDBJ databases">
        <authorList>
            <person name="Koch H."/>
        </authorList>
    </citation>
    <scope>NUCLEOTIDE SEQUENCE</scope>
    <source>
        <strain evidence="22">DNF</strain>
    </source>
</reference>
<gene>
    <name evidence="22" type="ORF">DNFV4_03228</name>
</gene>
<feature type="modified residue" description="4-aspartylphosphate" evidence="16">
    <location>
        <position position="765"/>
    </location>
</feature>
<evidence type="ECO:0000256" key="3">
    <source>
        <dbReference type="ARBA" id="ARBA00004496"/>
    </source>
</evidence>
<dbReference type="PANTHER" id="PTHR24421">
    <property type="entry name" value="NITRATE/NITRITE SENSOR PROTEIN NARX-RELATED"/>
    <property type="match status" value="1"/>
</dbReference>
<protein>
    <recommendedName>
        <fullName evidence="5">Oxygen sensor histidine kinase NreB</fullName>
        <ecNumber evidence="4">2.7.13.3</ecNumber>
    </recommendedName>
    <alternativeName>
        <fullName evidence="15">Nitrogen regulation protein B</fullName>
    </alternativeName>
</protein>
<dbReference type="GO" id="GO:0000155">
    <property type="term" value="F:phosphorelay sensor kinase activity"/>
    <property type="evidence" value="ECO:0007669"/>
    <property type="project" value="InterPro"/>
</dbReference>
<dbReference type="PANTHER" id="PTHR24421:SF58">
    <property type="entry name" value="SIGNAL TRANSDUCTION HISTIDINE-PROTEIN KINASE_PHOSPHATASE UHPB"/>
    <property type="match status" value="1"/>
</dbReference>
<dbReference type="PROSITE" id="PS50110">
    <property type="entry name" value="RESPONSE_REGULATORY"/>
    <property type="match status" value="1"/>
</dbReference>
<dbReference type="SUPFAM" id="SSF55785">
    <property type="entry name" value="PYP-like sensor domain (PAS domain)"/>
    <property type="match status" value="2"/>
</dbReference>
<dbReference type="Gene3D" id="3.30.450.40">
    <property type="match status" value="1"/>
</dbReference>
<evidence type="ECO:0000259" key="18">
    <source>
        <dbReference type="PROSITE" id="PS50109"/>
    </source>
</evidence>
<comment type="function">
    <text evidence="14">Member of the two-component regulatory system NreB/NreC involved in the control of dissimilatory nitrate/nitrite reduction in response to oxygen. NreB functions as a direct oxygen sensor histidine kinase which is autophosphorylated, in the absence of oxygen, probably at the conserved histidine residue, and transfers its phosphate group probably to a conserved aspartate residue of NreC. NreB/NreC activates the expression of the nitrate (narGHJI) and nitrite (nir) reductase operons, as well as the putative nitrate transporter gene narT.</text>
</comment>
<comment type="catalytic activity">
    <reaction evidence="1">
        <text>ATP + protein L-histidine = ADP + protein N-phospho-L-histidine.</text>
        <dbReference type="EC" id="2.7.13.3"/>
    </reaction>
</comment>
<dbReference type="InterPro" id="IPR004358">
    <property type="entry name" value="Sig_transdc_His_kin-like_C"/>
</dbReference>
<evidence type="ECO:0000256" key="8">
    <source>
        <dbReference type="ARBA" id="ARBA00022679"/>
    </source>
</evidence>
<dbReference type="GO" id="GO:0016020">
    <property type="term" value="C:membrane"/>
    <property type="evidence" value="ECO:0007669"/>
    <property type="project" value="InterPro"/>
</dbReference>
<evidence type="ECO:0000256" key="1">
    <source>
        <dbReference type="ARBA" id="ARBA00000085"/>
    </source>
</evidence>
<evidence type="ECO:0000256" key="17">
    <source>
        <dbReference type="SAM" id="MobiDB-lite"/>
    </source>
</evidence>
<evidence type="ECO:0000256" key="10">
    <source>
        <dbReference type="ARBA" id="ARBA00022777"/>
    </source>
</evidence>
<comment type="cofactor">
    <cofactor evidence="2">
        <name>[4Fe-4S] cluster</name>
        <dbReference type="ChEBI" id="CHEBI:49883"/>
    </cofactor>
</comment>
<dbReference type="GO" id="GO:0046983">
    <property type="term" value="F:protein dimerization activity"/>
    <property type="evidence" value="ECO:0007669"/>
    <property type="project" value="InterPro"/>
</dbReference>
<evidence type="ECO:0000259" key="20">
    <source>
        <dbReference type="PROSITE" id="PS50112"/>
    </source>
</evidence>
<evidence type="ECO:0000256" key="11">
    <source>
        <dbReference type="ARBA" id="ARBA00023004"/>
    </source>
</evidence>
<feature type="domain" description="PAC" evidence="21">
    <location>
        <begin position="91"/>
        <end position="143"/>
    </location>
</feature>
<dbReference type="SMART" id="SM00448">
    <property type="entry name" value="REC"/>
    <property type="match status" value="1"/>
</dbReference>
<dbReference type="InterPro" id="IPR000014">
    <property type="entry name" value="PAS"/>
</dbReference>
<dbReference type="Pfam" id="PF08448">
    <property type="entry name" value="PAS_4"/>
    <property type="match status" value="1"/>
</dbReference>
<feature type="domain" description="PAC" evidence="21">
    <location>
        <begin position="397"/>
        <end position="448"/>
    </location>
</feature>
<feature type="domain" description="Histidine kinase" evidence="18">
    <location>
        <begin position="590"/>
        <end position="684"/>
    </location>
</feature>
<dbReference type="InterPro" id="IPR005467">
    <property type="entry name" value="His_kinase_dom"/>
</dbReference>
<evidence type="ECO:0000256" key="16">
    <source>
        <dbReference type="PROSITE-ProRule" id="PRU00169"/>
    </source>
</evidence>
<evidence type="ECO:0000256" key="14">
    <source>
        <dbReference type="ARBA" id="ARBA00024827"/>
    </source>
</evidence>
<dbReference type="InterPro" id="IPR003594">
    <property type="entry name" value="HATPase_dom"/>
</dbReference>
<dbReference type="GO" id="GO:0051539">
    <property type="term" value="F:4 iron, 4 sulfur cluster binding"/>
    <property type="evidence" value="ECO:0007669"/>
    <property type="project" value="UniProtKB-KW"/>
</dbReference>
<dbReference type="EMBL" id="OX365700">
    <property type="protein sequence ID" value="CAI4032798.1"/>
    <property type="molecule type" value="Genomic_DNA"/>
</dbReference>
<dbReference type="InterPro" id="IPR058245">
    <property type="entry name" value="NreC/VraR/RcsB-like_REC"/>
</dbReference>
<feature type="region of interest" description="Disordered" evidence="17">
    <location>
        <begin position="1"/>
        <end position="20"/>
    </location>
</feature>
<evidence type="ECO:0000256" key="15">
    <source>
        <dbReference type="ARBA" id="ARBA00030800"/>
    </source>
</evidence>
<dbReference type="InterPro" id="IPR003018">
    <property type="entry name" value="GAF"/>
</dbReference>
<dbReference type="SUPFAM" id="SSF55781">
    <property type="entry name" value="GAF domain-like"/>
    <property type="match status" value="1"/>
</dbReference>
<dbReference type="KEGG" id="nti:DNFV4_03228"/>
<dbReference type="Pfam" id="PF07730">
    <property type="entry name" value="HisKA_3"/>
    <property type="match status" value="1"/>
</dbReference>
<dbReference type="Pfam" id="PF00989">
    <property type="entry name" value="PAS"/>
    <property type="match status" value="1"/>
</dbReference>
<dbReference type="Proteomes" id="UP001179121">
    <property type="component" value="Chromosome"/>
</dbReference>
<dbReference type="Gene3D" id="1.20.5.1930">
    <property type="match status" value="1"/>
</dbReference>
<evidence type="ECO:0000313" key="23">
    <source>
        <dbReference type="Proteomes" id="UP001179121"/>
    </source>
</evidence>
<dbReference type="PROSITE" id="PS50112">
    <property type="entry name" value="PAS"/>
    <property type="match status" value="2"/>
</dbReference>
<evidence type="ECO:0000256" key="7">
    <source>
        <dbReference type="ARBA" id="ARBA00022490"/>
    </source>
</evidence>
<dbReference type="PRINTS" id="PR00344">
    <property type="entry name" value="BCTRLSENSOR"/>
</dbReference>
<organism evidence="22 23">
    <name type="scientific">Nitrospira tepida</name>
    <dbReference type="NCBI Taxonomy" id="2973512"/>
    <lineage>
        <taxon>Bacteria</taxon>
        <taxon>Pseudomonadati</taxon>
        <taxon>Nitrospirota</taxon>
        <taxon>Nitrospiria</taxon>
        <taxon>Nitrospirales</taxon>
        <taxon>Nitrospiraceae</taxon>
        <taxon>Nitrospira</taxon>
    </lineage>
</organism>
<dbReference type="InterPro" id="IPR029016">
    <property type="entry name" value="GAF-like_dom_sf"/>
</dbReference>